<comment type="similarity">
    <text evidence="1">Belongs to the WrbA family.</text>
</comment>
<dbReference type="NCBIfam" id="TIGR01755">
    <property type="entry name" value="flav_wrbA"/>
    <property type="match status" value="1"/>
</dbReference>
<dbReference type="PANTHER" id="PTHR30546:SF23">
    <property type="entry name" value="FLAVOPROTEIN-LIKE PROTEIN YCP4-RELATED"/>
    <property type="match status" value="1"/>
</dbReference>
<sequence length="254" mass="27959">MTTMDPRKEKPEEAKVEIQEKPKEVKEGTIAIIIYSMYGHIARMAEEEAKGITDAGGEVDIYQVPETLSDTILEKMHAPPKEKYKMITLDQMVKYDAFLFGVPTRYGNMPGQWKALWDATGKFWTTGALAGKYAGVFVSTSSLGGGQEMTVANMMSTLVHHGMIFVPLGYSRTADLLGDMNEVHGVLEVDPGSLFLGSPWGAGTVVGVKPKDERPTPLELRIARIQGQLFCETVSRVKFKDRSSAAESRAQPQV</sequence>
<evidence type="ECO:0000313" key="4">
    <source>
        <dbReference type="Proteomes" id="UP000242287"/>
    </source>
</evidence>
<dbReference type="Pfam" id="PF03358">
    <property type="entry name" value="FMN_red"/>
    <property type="match status" value="1"/>
</dbReference>
<dbReference type="GO" id="GO:0016020">
    <property type="term" value="C:membrane"/>
    <property type="evidence" value="ECO:0007669"/>
    <property type="project" value="TreeGrafter"/>
</dbReference>
<dbReference type="EMBL" id="KZ302014">
    <property type="protein sequence ID" value="PFH50001.1"/>
    <property type="molecule type" value="Genomic_DNA"/>
</dbReference>
<dbReference type="Proteomes" id="UP000242287">
    <property type="component" value="Unassembled WGS sequence"/>
</dbReference>
<dbReference type="OrthoDB" id="504689at2759"/>
<dbReference type="InterPro" id="IPR005025">
    <property type="entry name" value="FMN_Rdtase-like_dom"/>
</dbReference>
<organism evidence="3 4">
    <name type="scientific">Amanita thiersii Skay4041</name>
    <dbReference type="NCBI Taxonomy" id="703135"/>
    <lineage>
        <taxon>Eukaryota</taxon>
        <taxon>Fungi</taxon>
        <taxon>Dikarya</taxon>
        <taxon>Basidiomycota</taxon>
        <taxon>Agaricomycotina</taxon>
        <taxon>Agaricomycetes</taxon>
        <taxon>Agaricomycetidae</taxon>
        <taxon>Agaricales</taxon>
        <taxon>Pluteineae</taxon>
        <taxon>Amanitaceae</taxon>
        <taxon>Amanita</taxon>
    </lineage>
</organism>
<dbReference type="FunFam" id="3.40.50.360:FF:000001">
    <property type="entry name" value="NAD(P)H dehydrogenase (Quinone) FQR1-like"/>
    <property type="match status" value="1"/>
</dbReference>
<dbReference type="GO" id="GO:0003955">
    <property type="term" value="F:NAD(P)H dehydrogenase (quinone) activity"/>
    <property type="evidence" value="ECO:0007669"/>
    <property type="project" value="InterPro"/>
</dbReference>
<feature type="domain" description="Flavodoxin-like" evidence="2">
    <location>
        <begin position="30"/>
        <end position="230"/>
    </location>
</feature>
<evidence type="ECO:0000256" key="1">
    <source>
        <dbReference type="ARBA" id="ARBA00006961"/>
    </source>
</evidence>
<dbReference type="PROSITE" id="PS50902">
    <property type="entry name" value="FLAVODOXIN_LIKE"/>
    <property type="match status" value="1"/>
</dbReference>
<dbReference type="InterPro" id="IPR008254">
    <property type="entry name" value="Flavodoxin/NO_synth"/>
</dbReference>
<proteinExistence type="inferred from homology"/>
<evidence type="ECO:0000313" key="3">
    <source>
        <dbReference type="EMBL" id="PFH50001.1"/>
    </source>
</evidence>
<dbReference type="NCBIfam" id="NF002999">
    <property type="entry name" value="PRK03767.1"/>
    <property type="match status" value="1"/>
</dbReference>
<dbReference type="InterPro" id="IPR029039">
    <property type="entry name" value="Flavoprotein-like_sf"/>
</dbReference>
<dbReference type="Gene3D" id="3.40.50.360">
    <property type="match status" value="1"/>
</dbReference>
<protein>
    <submittedName>
        <fullName evidence="3">Benzoquinone reductase</fullName>
    </submittedName>
</protein>
<dbReference type="SUPFAM" id="SSF52218">
    <property type="entry name" value="Flavoproteins"/>
    <property type="match status" value="1"/>
</dbReference>
<gene>
    <name evidence="3" type="ORF">AMATHDRAFT_48265</name>
</gene>
<reference evidence="3 4" key="1">
    <citation type="submission" date="2014-02" db="EMBL/GenBank/DDBJ databases">
        <title>Transposable element dynamics among asymbiotic and ectomycorrhizal Amanita fungi.</title>
        <authorList>
            <consortium name="DOE Joint Genome Institute"/>
            <person name="Hess J."/>
            <person name="Skrede I."/>
            <person name="Wolfe B."/>
            <person name="LaButti K."/>
            <person name="Ohm R.A."/>
            <person name="Grigoriev I.V."/>
            <person name="Pringle A."/>
        </authorList>
    </citation>
    <scope>NUCLEOTIDE SEQUENCE [LARGE SCALE GENOMIC DNA]</scope>
    <source>
        <strain evidence="3 4">SKay4041</strain>
    </source>
</reference>
<dbReference type="PANTHER" id="PTHR30546">
    <property type="entry name" value="FLAVODOXIN-RELATED PROTEIN WRBA-RELATED"/>
    <property type="match status" value="1"/>
</dbReference>
<name>A0A2A9NNU4_9AGAR</name>
<evidence type="ECO:0000259" key="2">
    <source>
        <dbReference type="PROSITE" id="PS50902"/>
    </source>
</evidence>
<keyword evidence="4" id="KW-1185">Reference proteome</keyword>
<dbReference type="GO" id="GO:0010181">
    <property type="term" value="F:FMN binding"/>
    <property type="evidence" value="ECO:0007669"/>
    <property type="project" value="InterPro"/>
</dbReference>
<accession>A0A2A9NNU4</accession>
<dbReference type="AlphaFoldDB" id="A0A2A9NNU4"/>
<dbReference type="STRING" id="703135.A0A2A9NNU4"/>
<dbReference type="InterPro" id="IPR010089">
    <property type="entry name" value="Flavoprotein_WrbA-like"/>
</dbReference>